<evidence type="ECO:0000313" key="8">
    <source>
        <dbReference type="EMBL" id="MDT0319581.1"/>
    </source>
</evidence>
<dbReference type="InterPro" id="IPR011009">
    <property type="entry name" value="Kinase-like_dom_sf"/>
</dbReference>
<feature type="domain" description="Protein kinase" evidence="7">
    <location>
        <begin position="20"/>
        <end position="287"/>
    </location>
</feature>
<keyword evidence="4" id="KW-0547">Nucleotide-binding</keyword>
<keyword evidence="2" id="KW-0723">Serine/threonine-protein kinase</keyword>
<dbReference type="SMART" id="SM00220">
    <property type="entry name" value="S_TKc"/>
    <property type="match status" value="1"/>
</dbReference>
<dbReference type="Proteomes" id="UP001183420">
    <property type="component" value="Unassembled WGS sequence"/>
</dbReference>
<dbReference type="InterPro" id="IPR008271">
    <property type="entry name" value="Ser/Thr_kinase_AS"/>
</dbReference>
<keyword evidence="5 8" id="KW-0418">Kinase</keyword>
<dbReference type="GO" id="GO:0016301">
    <property type="term" value="F:kinase activity"/>
    <property type="evidence" value="ECO:0007669"/>
    <property type="project" value="UniProtKB-KW"/>
</dbReference>
<evidence type="ECO:0000256" key="3">
    <source>
        <dbReference type="ARBA" id="ARBA00022679"/>
    </source>
</evidence>
<reference evidence="9" key="1">
    <citation type="submission" date="2023-07" db="EMBL/GenBank/DDBJ databases">
        <title>30 novel species of actinomycetes from the DSMZ collection.</title>
        <authorList>
            <person name="Nouioui I."/>
        </authorList>
    </citation>
    <scope>NUCLEOTIDE SEQUENCE [LARGE SCALE GENOMIC DNA]</scope>
    <source>
        <strain evidence="9">DSM 44918</strain>
    </source>
</reference>
<keyword evidence="3" id="KW-0808">Transferase</keyword>
<evidence type="ECO:0000313" key="9">
    <source>
        <dbReference type="Proteomes" id="UP001183420"/>
    </source>
</evidence>
<dbReference type="InterPro" id="IPR000719">
    <property type="entry name" value="Prot_kinase_dom"/>
</dbReference>
<evidence type="ECO:0000256" key="2">
    <source>
        <dbReference type="ARBA" id="ARBA00022527"/>
    </source>
</evidence>
<dbReference type="EC" id="2.7.11.1" evidence="1"/>
<accession>A0ABU2LPR6</accession>
<evidence type="ECO:0000256" key="5">
    <source>
        <dbReference type="ARBA" id="ARBA00022777"/>
    </source>
</evidence>
<dbReference type="EMBL" id="JAVREM010000015">
    <property type="protein sequence ID" value="MDT0319581.1"/>
    <property type="molecule type" value="Genomic_DNA"/>
</dbReference>
<dbReference type="Gene3D" id="3.30.200.20">
    <property type="entry name" value="Phosphorylase Kinase, domain 1"/>
    <property type="match status" value="1"/>
</dbReference>
<dbReference type="Gene3D" id="1.10.510.10">
    <property type="entry name" value="Transferase(Phosphotransferase) domain 1"/>
    <property type="match status" value="1"/>
</dbReference>
<evidence type="ECO:0000256" key="6">
    <source>
        <dbReference type="ARBA" id="ARBA00022840"/>
    </source>
</evidence>
<name>A0ABU2LPR6_9ACTN</name>
<dbReference type="PROSITE" id="PS00108">
    <property type="entry name" value="PROTEIN_KINASE_ST"/>
    <property type="match status" value="1"/>
</dbReference>
<proteinExistence type="predicted"/>
<dbReference type="PANTHER" id="PTHR43289">
    <property type="entry name" value="MITOGEN-ACTIVATED PROTEIN KINASE KINASE KINASE 20-RELATED"/>
    <property type="match status" value="1"/>
</dbReference>
<dbReference type="PROSITE" id="PS50011">
    <property type="entry name" value="PROTEIN_KINASE_DOM"/>
    <property type="match status" value="1"/>
</dbReference>
<comment type="caution">
    <text evidence="8">The sequence shown here is derived from an EMBL/GenBank/DDBJ whole genome shotgun (WGS) entry which is preliminary data.</text>
</comment>
<evidence type="ECO:0000256" key="4">
    <source>
        <dbReference type="ARBA" id="ARBA00022741"/>
    </source>
</evidence>
<dbReference type="RefSeq" id="WP_311598976.1">
    <property type="nucleotide sequence ID" value="NZ_JAVREM010000015.1"/>
</dbReference>
<evidence type="ECO:0000259" key="7">
    <source>
        <dbReference type="PROSITE" id="PS50011"/>
    </source>
</evidence>
<keyword evidence="6" id="KW-0067">ATP-binding</keyword>
<evidence type="ECO:0000256" key="1">
    <source>
        <dbReference type="ARBA" id="ARBA00012513"/>
    </source>
</evidence>
<keyword evidence="9" id="KW-1185">Reference proteome</keyword>
<gene>
    <name evidence="8" type="ORF">RNC47_14660</name>
</gene>
<organism evidence="8 9">
    <name type="scientific">Streptomyces millisiae</name>
    <dbReference type="NCBI Taxonomy" id="3075542"/>
    <lineage>
        <taxon>Bacteria</taxon>
        <taxon>Bacillati</taxon>
        <taxon>Actinomycetota</taxon>
        <taxon>Actinomycetes</taxon>
        <taxon>Kitasatosporales</taxon>
        <taxon>Streptomycetaceae</taxon>
        <taxon>Streptomyces</taxon>
    </lineage>
</organism>
<dbReference type="PANTHER" id="PTHR43289:SF6">
    <property type="entry name" value="SERINE_THREONINE-PROTEIN KINASE NEKL-3"/>
    <property type="match status" value="1"/>
</dbReference>
<dbReference type="SUPFAM" id="SSF56112">
    <property type="entry name" value="Protein kinase-like (PK-like)"/>
    <property type="match status" value="1"/>
</dbReference>
<dbReference type="Pfam" id="PF00069">
    <property type="entry name" value="Pkinase"/>
    <property type="match status" value="1"/>
</dbReference>
<sequence length="629" mass="67158">MEHDVEHDGGHVGKVVGGRYRLVEGPLRGGMGEVWRGVDESLGRTVALKRAQEPTDPASPDPLRQLRREAEILARLEHPHVVTLYAVEPDTEADAAGPSRAPVHWLVMEWVSGGSLAERLAEAEDGRLPWAEAAELGVQIARGLAAVHGKRVTHGDIKPENVMIGDAGIAKIADFGTAIQRDGQAITRRPSCHTPEYAAPEVVGGARALPASDVFSLGATLHKLATGRTPYGDTDEAPTDWRARRGFVRLGSRELGPLAGPVAAMLRRDPAARPSAAQAQRMLERLLRRPGLRPPRWRTVAATLGIAALIPLAPSVLDWSRSDPPAPDPALDQRGWRALFGDQRTADPCSLIDIEPFETYGETDLDRAYGALERCDLLIQPPGDASVDLSVMFEEEPPEQGVATAREIGGVGVMEVEAGRDFCVRQLAGPGAAEGPMVEIVAEYEHEDGVAPLCELADVAVETAAGALNAALDADGELPRRPLPGDSLARLDACTLVDDRTLSTAVPGVDALDPRTGWGRWDCEWRSTTQDLRLRLRFDQNRPLTGEDGAPTRLGDRLAFVTPEGEGAGTCLVRVEHRSFTGNGGHPKLELLHLAVAGDEPVDQLCERATTAAAAAASLSGGRGPAAHE</sequence>
<dbReference type="CDD" id="cd14014">
    <property type="entry name" value="STKc_PknB_like"/>
    <property type="match status" value="1"/>
</dbReference>
<protein>
    <recommendedName>
        <fullName evidence="1">non-specific serine/threonine protein kinase</fullName>
        <ecNumber evidence="1">2.7.11.1</ecNumber>
    </recommendedName>
</protein>